<accession>A0A2M8L5E6</accession>
<dbReference type="SUPFAM" id="SSF55486">
    <property type="entry name" value="Metalloproteases ('zincins'), catalytic domain"/>
    <property type="match status" value="1"/>
</dbReference>
<evidence type="ECO:0000313" key="2">
    <source>
        <dbReference type="Proteomes" id="UP000229500"/>
    </source>
</evidence>
<dbReference type="EMBL" id="PFEL01000077">
    <property type="protein sequence ID" value="PJE69016.1"/>
    <property type="molecule type" value="Genomic_DNA"/>
</dbReference>
<name>A0A2M8L5E6_9BACT</name>
<dbReference type="Pfam" id="PF04450">
    <property type="entry name" value="BSP"/>
    <property type="match status" value="1"/>
</dbReference>
<protein>
    <submittedName>
        <fullName evidence="1">Uncharacterized protein</fullName>
    </submittedName>
</protein>
<reference evidence="2" key="1">
    <citation type="submission" date="2017-09" db="EMBL/GenBank/DDBJ databases">
        <title>Depth-based differentiation of microbial function through sediment-hosted aquifers and enrichment of novel symbionts in the deep terrestrial subsurface.</title>
        <authorList>
            <person name="Probst A.J."/>
            <person name="Ladd B."/>
            <person name="Jarett J.K."/>
            <person name="Geller-Mcgrath D.E."/>
            <person name="Sieber C.M.K."/>
            <person name="Emerson J.B."/>
            <person name="Anantharaman K."/>
            <person name="Thomas B.C."/>
            <person name="Malmstrom R."/>
            <person name="Stieglmeier M."/>
            <person name="Klingl A."/>
            <person name="Woyke T."/>
            <person name="Ryan C.M."/>
            <person name="Banfield J.F."/>
        </authorList>
    </citation>
    <scope>NUCLEOTIDE SEQUENCE [LARGE SCALE GENOMIC DNA]</scope>
</reference>
<dbReference type="AlphaFoldDB" id="A0A2M8L5E6"/>
<sequence length="178" mass="21436">MDKICKRKTQNWEVGHAFSQQNINHIAIFSPTVFDKVSNHPKSDFFYTLVHEIAHIFTHDLLGFYYPKWLHEGLAGYIAQQYRIRPVKYIYNFSKLHDSKNWNQYHHYPQAFSFTKYLIDKLGKKKMLQFLKNLPKTLGRHHYPKDFTQFFNEFFNADFNQLVSNWQQTVVCLLTDCF</sequence>
<proteinExistence type="predicted"/>
<gene>
    <name evidence="1" type="ORF">COU96_02105</name>
</gene>
<dbReference type="Proteomes" id="UP000229500">
    <property type="component" value="Unassembled WGS sequence"/>
</dbReference>
<evidence type="ECO:0000313" key="1">
    <source>
        <dbReference type="EMBL" id="PJE69016.1"/>
    </source>
</evidence>
<comment type="caution">
    <text evidence="1">The sequence shown here is derived from an EMBL/GenBank/DDBJ whole genome shotgun (WGS) entry which is preliminary data.</text>
</comment>
<organism evidence="1 2">
    <name type="scientific">Candidatus Shapirobacteria bacterium CG10_big_fil_rev_8_21_14_0_10_38_14</name>
    <dbReference type="NCBI Taxonomy" id="1974483"/>
    <lineage>
        <taxon>Bacteria</taxon>
        <taxon>Candidatus Shapironibacteriota</taxon>
    </lineage>
</organism>
<dbReference type="InterPro" id="IPR007541">
    <property type="entry name" value="Uncharacterised_BSP"/>
</dbReference>